<accession>A0ABV8VTG7</accession>
<proteinExistence type="predicted"/>
<name>A0ABV8VTG7_9BACI</name>
<evidence type="ECO:0000313" key="2">
    <source>
        <dbReference type="Proteomes" id="UP001595880"/>
    </source>
</evidence>
<dbReference type="EMBL" id="JBHSDV010000002">
    <property type="protein sequence ID" value="MFC4387758.1"/>
    <property type="molecule type" value="Genomic_DNA"/>
</dbReference>
<comment type="caution">
    <text evidence="1">The sequence shown here is derived from an EMBL/GenBank/DDBJ whole genome shotgun (WGS) entry which is preliminary data.</text>
</comment>
<keyword evidence="2" id="KW-1185">Reference proteome</keyword>
<sequence>MLPLADYTYKVTALVDGWQKDYFIKSTSQLTEEQLKDEALKIIEGDSIRLLGYKKLDY</sequence>
<reference evidence="2" key="1">
    <citation type="journal article" date="2019" name="Int. J. Syst. Evol. Microbiol.">
        <title>The Global Catalogue of Microorganisms (GCM) 10K type strain sequencing project: providing services to taxonomists for standard genome sequencing and annotation.</title>
        <authorList>
            <consortium name="The Broad Institute Genomics Platform"/>
            <consortium name="The Broad Institute Genome Sequencing Center for Infectious Disease"/>
            <person name="Wu L."/>
            <person name="Ma J."/>
        </authorList>
    </citation>
    <scope>NUCLEOTIDE SEQUENCE [LARGE SCALE GENOMIC DNA]</scope>
    <source>
        <strain evidence="2">KACC 14058</strain>
    </source>
</reference>
<protein>
    <submittedName>
        <fullName evidence="1">Uncharacterized protein</fullName>
    </submittedName>
</protein>
<organism evidence="1 2">
    <name type="scientific">Gracilibacillus marinus</name>
    <dbReference type="NCBI Taxonomy" id="630535"/>
    <lineage>
        <taxon>Bacteria</taxon>
        <taxon>Bacillati</taxon>
        <taxon>Bacillota</taxon>
        <taxon>Bacilli</taxon>
        <taxon>Bacillales</taxon>
        <taxon>Bacillaceae</taxon>
        <taxon>Gracilibacillus</taxon>
    </lineage>
</organism>
<evidence type="ECO:0000313" key="1">
    <source>
        <dbReference type="EMBL" id="MFC4387758.1"/>
    </source>
</evidence>
<dbReference type="RefSeq" id="WP_390198219.1">
    <property type="nucleotide sequence ID" value="NZ_JBHSDV010000002.1"/>
</dbReference>
<gene>
    <name evidence="1" type="ORF">ACFOZ1_08010</name>
</gene>
<dbReference type="Proteomes" id="UP001595880">
    <property type="component" value="Unassembled WGS sequence"/>
</dbReference>